<dbReference type="InterPro" id="IPR029058">
    <property type="entry name" value="AB_hydrolase_fold"/>
</dbReference>
<comment type="caution">
    <text evidence="2">The sequence shown here is derived from an EMBL/GenBank/DDBJ whole genome shotgun (WGS) entry which is preliminary data.</text>
</comment>
<dbReference type="AlphaFoldDB" id="A0A4V3ALG5"/>
<keyword evidence="2" id="KW-0378">Hydrolase</keyword>
<dbReference type="PANTHER" id="PTHR43798">
    <property type="entry name" value="MONOACYLGLYCEROL LIPASE"/>
    <property type="match status" value="1"/>
</dbReference>
<feature type="domain" description="Thioesterase TesA-like" evidence="1">
    <location>
        <begin position="80"/>
        <end position="316"/>
    </location>
</feature>
<dbReference type="PRINTS" id="PR00111">
    <property type="entry name" value="ABHYDROLASE"/>
</dbReference>
<evidence type="ECO:0000259" key="1">
    <source>
        <dbReference type="SMART" id="SM00824"/>
    </source>
</evidence>
<dbReference type="Proteomes" id="UP000294796">
    <property type="component" value="Unassembled WGS sequence"/>
</dbReference>
<name>A0A4V3ALG5_9GAMM</name>
<dbReference type="InterPro" id="IPR000073">
    <property type="entry name" value="AB_hydrolase_1"/>
</dbReference>
<reference evidence="2 3" key="1">
    <citation type="submission" date="2019-03" db="EMBL/GenBank/DDBJ databases">
        <title>Luteimonas zhaokaii sp.nov., isolated from the rectal contents of Plateau pika in Yushu, Qinghai Province, China.</title>
        <authorList>
            <person name="Zhang G."/>
        </authorList>
    </citation>
    <scope>NUCLEOTIDE SEQUENCE [LARGE SCALE GENOMIC DNA]</scope>
    <source>
        <strain evidence="2 3">B9</strain>
    </source>
</reference>
<dbReference type="OrthoDB" id="2086224at2"/>
<dbReference type="EMBL" id="SMTF01000012">
    <property type="protein sequence ID" value="TDK22749.1"/>
    <property type="molecule type" value="Genomic_DNA"/>
</dbReference>
<evidence type="ECO:0000313" key="2">
    <source>
        <dbReference type="EMBL" id="TDK22749.1"/>
    </source>
</evidence>
<evidence type="ECO:0000313" key="3">
    <source>
        <dbReference type="Proteomes" id="UP000294796"/>
    </source>
</evidence>
<proteinExistence type="predicted"/>
<dbReference type="Gene3D" id="3.40.50.1820">
    <property type="entry name" value="alpha/beta hydrolase"/>
    <property type="match status" value="1"/>
</dbReference>
<dbReference type="RefSeq" id="WP_133322889.1">
    <property type="nucleotide sequence ID" value="NZ_SMTF01000012.1"/>
</dbReference>
<dbReference type="GO" id="GO:0046464">
    <property type="term" value="P:acylglycerol catabolic process"/>
    <property type="evidence" value="ECO:0007669"/>
    <property type="project" value="TreeGrafter"/>
</dbReference>
<dbReference type="Pfam" id="PF00561">
    <property type="entry name" value="Abhydrolase_1"/>
    <property type="match status" value="2"/>
</dbReference>
<dbReference type="SUPFAM" id="SSF53474">
    <property type="entry name" value="alpha/beta-Hydrolases"/>
    <property type="match status" value="1"/>
</dbReference>
<accession>A0A4V3ALG5</accession>
<keyword evidence="3" id="KW-1185">Reference proteome</keyword>
<dbReference type="InterPro" id="IPR020802">
    <property type="entry name" value="TesA-like"/>
</dbReference>
<dbReference type="SMART" id="SM00824">
    <property type="entry name" value="PKS_TE"/>
    <property type="match status" value="1"/>
</dbReference>
<gene>
    <name evidence="2" type="ORF">E2F46_13410</name>
</gene>
<dbReference type="GO" id="GO:0016020">
    <property type="term" value="C:membrane"/>
    <property type="evidence" value="ECO:0007669"/>
    <property type="project" value="TreeGrafter"/>
</dbReference>
<protein>
    <submittedName>
        <fullName evidence="2">Alpha/beta hydrolase</fullName>
    </submittedName>
</protein>
<dbReference type="InterPro" id="IPR050266">
    <property type="entry name" value="AB_hydrolase_sf"/>
</dbReference>
<sequence length="321" mass="35461">MSWLVLLCAIALLVALAFALVVLAIWRDPARLIRAEYARQRIACGFVRRQVAVDGLRWCYAERDSDHAGTPTLVMLHGYTGSKENWYRLCTALPRRYRLLAPDLPGWGESERVADADHGFAAQAVRVAGFLRHVARGPVVLLGHSMGGGIATLVAARHPDLVDKLVLLDAAGVEFAENAFGRAVLEGGNPFGVADSAALDQYFSILFHERHARPRLPWPGSWAYMAHRRREAAFEQSVLDRIGRSDERFLPGQEATRIRQPTLLLWGAHDAVIDPSAMALYAERIPHAHTGLLERSGHMTLMEEPRAVAEAVVALIEEESA</sequence>
<dbReference type="PANTHER" id="PTHR43798:SF5">
    <property type="entry name" value="MONOACYLGLYCEROL LIPASE ABHD6"/>
    <property type="match status" value="1"/>
</dbReference>
<organism evidence="2 3">
    <name type="scientific">Luteimonas aestuarii</name>
    <dbReference type="NCBI Taxonomy" id="453837"/>
    <lineage>
        <taxon>Bacteria</taxon>
        <taxon>Pseudomonadati</taxon>
        <taxon>Pseudomonadota</taxon>
        <taxon>Gammaproteobacteria</taxon>
        <taxon>Lysobacterales</taxon>
        <taxon>Lysobacteraceae</taxon>
        <taxon>Luteimonas</taxon>
    </lineage>
</organism>
<dbReference type="GO" id="GO:0047372">
    <property type="term" value="F:monoacylglycerol lipase activity"/>
    <property type="evidence" value="ECO:0007669"/>
    <property type="project" value="TreeGrafter"/>
</dbReference>